<keyword evidence="12" id="KW-0472">Membrane</keyword>
<dbReference type="Pfam" id="PF02518">
    <property type="entry name" value="HATPase_c"/>
    <property type="match status" value="1"/>
</dbReference>
<evidence type="ECO:0000256" key="11">
    <source>
        <dbReference type="ARBA" id="ARBA00023012"/>
    </source>
</evidence>
<accession>A0A162RQG1</accession>
<dbReference type="PROSITE" id="PS50109">
    <property type="entry name" value="HIS_KIN"/>
    <property type="match status" value="1"/>
</dbReference>
<dbReference type="RefSeq" id="WP_066626350.1">
    <property type="nucleotide sequence ID" value="NZ_FQXL01000014.1"/>
</dbReference>
<evidence type="ECO:0000313" key="15">
    <source>
        <dbReference type="Proteomes" id="UP000076603"/>
    </source>
</evidence>
<evidence type="ECO:0000256" key="4">
    <source>
        <dbReference type="ARBA" id="ARBA00022553"/>
    </source>
</evidence>
<dbReference type="PATRIC" id="fig|1121326.3.peg.4064"/>
<dbReference type="InterPro" id="IPR050351">
    <property type="entry name" value="BphY/WalK/GraS-like"/>
</dbReference>
<keyword evidence="6" id="KW-0812">Transmembrane</keyword>
<keyword evidence="15" id="KW-1185">Reference proteome</keyword>
<feature type="domain" description="Histidine kinase" evidence="13">
    <location>
        <begin position="90"/>
        <end position="308"/>
    </location>
</feature>
<keyword evidence="9" id="KW-0067">ATP-binding</keyword>
<evidence type="ECO:0000313" key="14">
    <source>
        <dbReference type="EMBL" id="KZL90240.1"/>
    </source>
</evidence>
<dbReference type="STRING" id="1121326.CLMAG_40110"/>
<evidence type="ECO:0000256" key="9">
    <source>
        <dbReference type="ARBA" id="ARBA00022840"/>
    </source>
</evidence>
<dbReference type="PANTHER" id="PTHR45453">
    <property type="entry name" value="PHOSPHATE REGULON SENSOR PROTEIN PHOR"/>
    <property type="match status" value="1"/>
</dbReference>
<gene>
    <name evidence="14" type="primary">yycG_7</name>
    <name evidence="14" type="ORF">CLMAG_40110</name>
</gene>
<evidence type="ECO:0000256" key="2">
    <source>
        <dbReference type="ARBA" id="ARBA00004370"/>
    </source>
</evidence>
<evidence type="ECO:0000256" key="10">
    <source>
        <dbReference type="ARBA" id="ARBA00022989"/>
    </source>
</evidence>
<evidence type="ECO:0000259" key="13">
    <source>
        <dbReference type="PROSITE" id="PS50109"/>
    </source>
</evidence>
<comment type="caution">
    <text evidence="14">The sequence shown here is derived from an EMBL/GenBank/DDBJ whole genome shotgun (WGS) entry which is preliminary data.</text>
</comment>
<dbReference type="Gene3D" id="1.10.287.130">
    <property type="match status" value="1"/>
</dbReference>
<organism evidence="14 15">
    <name type="scientific">Clostridium magnum DSM 2767</name>
    <dbReference type="NCBI Taxonomy" id="1121326"/>
    <lineage>
        <taxon>Bacteria</taxon>
        <taxon>Bacillati</taxon>
        <taxon>Bacillota</taxon>
        <taxon>Clostridia</taxon>
        <taxon>Eubacteriales</taxon>
        <taxon>Clostridiaceae</taxon>
        <taxon>Clostridium</taxon>
    </lineage>
</organism>
<evidence type="ECO:0000256" key="3">
    <source>
        <dbReference type="ARBA" id="ARBA00012438"/>
    </source>
</evidence>
<dbReference type="SUPFAM" id="SSF55874">
    <property type="entry name" value="ATPase domain of HSP90 chaperone/DNA topoisomerase II/histidine kinase"/>
    <property type="match status" value="1"/>
</dbReference>
<name>A0A162RQG1_9CLOT</name>
<dbReference type="EC" id="2.7.13.3" evidence="3"/>
<dbReference type="SMART" id="SM00387">
    <property type="entry name" value="HATPase_c"/>
    <property type="match status" value="1"/>
</dbReference>
<dbReference type="CDD" id="cd00082">
    <property type="entry name" value="HisKA"/>
    <property type="match status" value="1"/>
</dbReference>
<comment type="subcellular location">
    <subcellularLocation>
        <location evidence="2">Membrane</location>
    </subcellularLocation>
</comment>
<evidence type="ECO:0000256" key="12">
    <source>
        <dbReference type="ARBA" id="ARBA00023136"/>
    </source>
</evidence>
<evidence type="ECO:0000256" key="5">
    <source>
        <dbReference type="ARBA" id="ARBA00022679"/>
    </source>
</evidence>
<dbReference type="FunFam" id="3.30.565.10:FF:000013">
    <property type="entry name" value="Two-component sensor histidine kinase"/>
    <property type="match status" value="1"/>
</dbReference>
<dbReference type="GO" id="GO:0004721">
    <property type="term" value="F:phosphoprotein phosphatase activity"/>
    <property type="evidence" value="ECO:0007669"/>
    <property type="project" value="TreeGrafter"/>
</dbReference>
<dbReference type="InterPro" id="IPR005467">
    <property type="entry name" value="His_kinase_dom"/>
</dbReference>
<dbReference type="Proteomes" id="UP000076603">
    <property type="component" value="Unassembled WGS sequence"/>
</dbReference>
<dbReference type="GO" id="GO:0005524">
    <property type="term" value="F:ATP binding"/>
    <property type="evidence" value="ECO:0007669"/>
    <property type="project" value="UniProtKB-KW"/>
</dbReference>
<evidence type="ECO:0000256" key="8">
    <source>
        <dbReference type="ARBA" id="ARBA00022777"/>
    </source>
</evidence>
<dbReference type="Pfam" id="PF00512">
    <property type="entry name" value="HisKA"/>
    <property type="match status" value="1"/>
</dbReference>
<keyword evidence="8 14" id="KW-0418">Kinase</keyword>
<dbReference type="InterPro" id="IPR036890">
    <property type="entry name" value="HATPase_C_sf"/>
</dbReference>
<comment type="catalytic activity">
    <reaction evidence="1">
        <text>ATP + protein L-histidine = ADP + protein N-phospho-L-histidine.</text>
        <dbReference type="EC" id="2.7.13.3"/>
    </reaction>
</comment>
<protein>
    <recommendedName>
        <fullName evidence="3">histidine kinase</fullName>
        <ecNumber evidence="3">2.7.13.3</ecNumber>
    </recommendedName>
</protein>
<dbReference type="SMART" id="SM00388">
    <property type="entry name" value="HisKA"/>
    <property type="match status" value="1"/>
</dbReference>
<keyword evidence="7" id="KW-0547">Nucleotide-binding</keyword>
<dbReference type="PRINTS" id="PR00344">
    <property type="entry name" value="BCTRLSENSOR"/>
</dbReference>
<dbReference type="InterPro" id="IPR036097">
    <property type="entry name" value="HisK_dim/P_sf"/>
</dbReference>
<dbReference type="EMBL" id="LWAE01000005">
    <property type="protein sequence ID" value="KZL90240.1"/>
    <property type="molecule type" value="Genomic_DNA"/>
</dbReference>
<dbReference type="PANTHER" id="PTHR45453:SF1">
    <property type="entry name" value="PHOSPHATE REGULON SENSOR PROTEIN PHOR"/>
    <property type="match status" value="1"/>
</dbReference>
<dbReference type="GO" id="GO:0005886">
    <property type="term" value="C:plasma membrane"/>
    <property type="evidence" value="ECO:0007669"/>
    <property type="project" value="TreeGrafter"/>
</dbReference>
<proteinExistence type="predicted"/>
<keyword evidence="11" id="KW-0902">Two-component regulatory system</keyword>
<keyword evidence="10" id="KW-1133">Transmembrane helix</keyword>
<dbReference type="Gene3D" id="3.30.565.10">
    <property type="entry name" value="Histidine kinase-like ATPase, C-terminal domain"/>
    <property type="match status" value="1"/>
</dbReference>
<dbReference type="InterPro" id="IPR004358">
    <property type="entry name" value="Sig_transdc_His_kin-like_C"/>
</dbReference>
<dbReference type="SUPFAM" id="SSF47384">
    <property type="entry name" value="Homodimeric domain of signal transducing histidine kinase"/>
    <property type="match status" value="1"/>
</dbReference>
<keyword evidence="5 14" id="KW-0808">Transferase</keyword>
<evidence type="ECO:0000256" key="1">
    <source>
        <dbReference type="ARBA" id="ARBA00000085"/>
    </source>
</evidence>
<evidence type="ECO:0000256" key="6">
    <source>
        <dbReference type="ARBA" id="ARBA00022692"/>
    </source>
</evidence>
<keyword evidence="4" id="KW-0597">Phosphoprotein</keyword>
<sequence length="310" mass="35804">MINFLVVIVIILTFIFLLTKIHMKNKDISFIISSLSKVSFESVNDRIRLVTSDKSIKNLCIEINGFISKFYKLKVSETESKEAMKKMISNISHDLRTPMTVMLGYIDQLNYNSSLTEKEKKEYLIKLEKKVYETISLMNEFFSLSKLESGDEVINIEELNVSEIVKKSILSFYETLEANKIDVEVDIPEKDIRALGNEEAITRVLNNLITNSIKYGSDGKVIGIKLYEENDLVWIEQWDKGKGISESEKNKVFERLYTLDESRNKDYQGSGLGLTIVQTLINKMNGEIYLKSIPYEKTVFKFYLKNSRTL</sequence>
<dbReference type="AlphaFoldDB" id="A0A162RQG1"/>
<dbReference type="OrthoDB" id="335833at2"/>
<dbReference type="InterPro" id="IPR003594">
    <property type="entry name" value="HATPase_dom"/>
</dbReference>
<reference evidence="14 15" key="1">
    <citation type="submission" date="2016-04" db="EMBL/GenBank/DDBJ databases">
        <title>Genome sequence of Clostridium magnum DSM 2767.</title>
        <authorList>
            <person name="Poehlein A."/>
            <person name="Uhlig R."/>
            <person name="Fischer R."/>
            <person name="Bahl H."/>
            <person name="Daniel R."/>
        </authorList>
    </citation>
    <scope>NUCLEOTIDE SEQUENCE [LARGE SCALE GENOMIC DNA]</scope>
    <source>
        <strain evidence="14 15">DSM 2767</strain>
    </source>
</reference>
<dbReference type="InterPro" id="IPR003661">
    <property type="entry name" value="HisK_dim/P_dom"/>
</dbReference>
<dbReference type="GO" id="GO:0000155">
    <property type="term" value="F:phosphorelay sensor kinase activity"/>
    <property type="evidence" value="ECO:0007669"/>
    <property type="project" value="InterPro"/>
</dbReference>
<dbReference type="GO" id="GO:0016036">
    <property type="term" value="P:cellular response to phosphate starvation"/>
    <property type="evidence" value="ECO:0007669"/>
    <property type="project" value="TreeGrafter"/>
</dbReference>
<evidence type="ECO:0000256" key="7">
    <source>
        <dbReference type="ARBA" id="ARBA00022741"/>
    </source>
</evidence>